<proteinExistence type="predicted"/>
<evidence type="ECO:0000313" key="2">
    <source>
        <dbReference type="EMBL" id="GAQ85331.1"/>
    </source>
</evidence>
<evidence type="ECO:0000313" key="3">
    <source>
        <dbReference type="Proteomes" id="UP000054558"/>
    </source>
</evidence>
<gene>
    <name evidence="2" type="ORF">KFL_002300030</name>
</gene>
<sequence length="198" mass="21044">MAATSARSTALPAFVAAAILLMGLVSAVPDPALCPFELGYNPTFNADGSILSCTKGQETFQVDEAGILARSLRGIGASSLGLISGIIDGDLTVVTKFVEPNAIFDLPGLGPTPIGPAVFAFAAQEFVFPPGADKSAVFQLSQYHFLDNNDPRVASVHVTVFAATKTIDYDSVWRFNLVDGRRVWQLQTTSNIKLVPRN</sequence>
<keyword evidence="1" id="KW-0732">Signal</keyword>
<dbReference type="EMBL" id="DF237179">
    <property type="protein sequence ID" value="GAQ85331.1"/>
    <property type="molecule type" value="Genomic_DNA"/>
</dbReference>
<dbReference type="AlphaFoldDB" id="A0A1Y1I861"/>
<organism evidence="2 3">
    <name type="scientific">Klebsormidium nitens</name>
    <name type="common">Green alga</name>
    <name type="synonym">Ulothrix nitens</name>
    <dbReference type="NCBI Taxonomy" id="105231"/>
    <lineage>
        <taxon>Eukaryota</taxon>
        <taxon>Viridiplantae</taxon>
        <taxon>Streptophyta</taxon>
        <taxon>Klebsormidiophyceae</taxon>
        <taxon>Klebsormidiales</taxon>
        <taxon>Klebsormidiaceae</taxon>
        <taxon>Klebsormidium</taxon>
    </lineage>
</organism>
<reference evidence="2 3" key="1">
    <citation type="journal article" date="2014" name="Nat. Commun.">
        <title>Klebsormidium flaccidum genome reveals primary factors for plant terrestrial adaptation.</title>
        <authorList>
            <person name="Hori K."/>
            <person name="Maruyama F."/>
            <person name="Fujisawa T."/>
            <person name="Togashi T."/>
            <person name="Yamamoto N."/>
            <person name="Seo M."/>
            <person name="Sato S."/>
            <person name="Yamada T."/>
            <person name="Mori H."/>
            <person name="Tajima N."/>
            <person name="Moriyama T."/>
            <person name="Ikeuchi M."/>
            <person name="Watanabe M."/>
            <person name="Wada H."/>
            <person name="Kobayashi K."/>
            <person name="Saito M."/>
            <person name="Masuda T."/>
            <person name="Sasaki-Sekimoto Y."/>
            <person name="Mashiguchi K."/>
            <person name="Awai K."/>
            <person name="Shimojima M."/>
            <person name="Masuda S."/>
            <person name="Iwai M."/>
            <person name="Nobusawa T."/>
            <person name="Narise T."/>
            <person name="Kondo S."/>
            <person name="Saito H."/>
            <person name="Sato R."/>
            <person name="Murakawa M."/>
            <person name="Ihara Y."/>
            <person name="Oshima-Yamada Y."/>
            <person name="Ohtaka K."/>
            <person name="Satoh M."/>
            <person name="Sonobe K."/>
            <person name="Ishii M."/>
            <person name="Ohtani R."/>
            <person name="Kanamori-Sato M."/>
            <person name="Honoki R."/>
            <person name="Miyazaki D."/>
            <person name="Mochizuki H."/>
            <person name="Umetsu J."/>
            <person name="Higashi K."/>
            <person name="Shibata D."/>
            <person name="Kamiya Y."/>
            <person name="Sato N."/>
            <person name="Nakamura Y."/>
            <person name="Tabata S."/>
            <person name="Ida S."/>
            <person name="Kurokawa K."/>
            <person name="Ohta H."/>
        </authorList>
    </citation>
    <scope>NUCLEOTIDE SEQUENCE [LARGE SCALE GENOMIC DNA]</scope>
    <source>
        <strain evidence="2 3">NIES-2285</strain>
    </source>
</reference>
<feature type="chain" id="PRO_5012553275" evidence="1">
    <location>
        <begin position="28"/>
        <end position="198"/>
    </location>
</feature>
<dbReference type="Proteomes" id="UP000054558">
    <property type="component" value="Unassembled WGS sequence"/>
</dbReference>
<keyword evidence="3" id="KW-1185">Reference proteome</keyword>
<name>A0A1Y1I861_KLENI</name>
<feature type="signal peptide" evidence="1">
    <location>
        <begin position="1"/>
        <end position="27"/>
    </location>
</feature>
<evidence type="ECO:0000256" key="1">
    <source>
        <dbReference type="SAM" id="SignalP"/>
    </source>
</evidence>
<protein>
    <submittedName>
        <fullName evidence="2">Uncharacterized protein</fullName>
    </submittedName>
</protein>
<accession>A0A1Y1I861</accession>